<reference evidence="2" key="1">
    <citation type="submission" date="2020-02" db="EMBL/GenBank/DDBJ databases">
        <authorList>
            <person name="Meier V. D."/>
        </authorList>
    </citation>
    <scope>NUCLEOTIDE SEQUENCE</scope>
    <source>
        <strain evidence="2">AVDCRST_MAG85</strain>
    </source>
</reference>
<feature type="region of interest" description="Disordered" evidence="1">
    <location>
        <begin position="40"/>
        <end position="87"/>
    </location>
</feature>
<evidence type="ECO:0000313" key="2">
    <source>
        <dbReference type="EMBL" id="CAA9507585.1"/>
    </source>
</evidence>
<feature type="region of interest" description="Disordered" evidence="1">
    <location>
        <begin position="1"/>
        <end position="28"/>
    </location>
</feature>
<gene>
    <name evidence="2" type="ORF">AVDCRST_MAG85-2135</name>
</gene>
<sequence>MSLFAHRFLSASGPKAEPPGAYDERRSLRVDATGRAVVETADRGLGTKGEPDPDGQNDVLAQLGTRGALDPPAETRQAELQRAGVEA</sequence>
<dbReference type="AlphaFoldDB" id="A0A6J4SX85"/>
<evidence type="ECO:0000256" key="1">
    <source>
        <dbReference type="SAM" id="MobiDB-lite"/>
    </source>
</evidence>
<name>A0A6J4SX85_9ACTN</name>
<protein>
    <submittedName>
        <fullName evidence="2">Uncharacterized protein</fullName>
    </submittedName>
</protein>
<dbReference type="EMBL" id="CADCVT010000233">
    <property type="protein sequence ID" value="CAA9507585.1"/>
    <property type="molecule type" value="Genomic_DNA"/>
</dbReference>
<accession>A0A6J4SX85</accession>
<organism evidence="2">
    <name type="scientific">uncultured Solirubrobacteraceae bacterium</name>
    <dbReference type="NCBI Taxonomy" id="1162706"/>
    <lineage>
        <taxon>Bacteria</taxon>
        <taxon>Bacillati</taxon>
        <taxon>Actinomycetota</taxon>
        <taxon>Thermoleophilia</taxon>
        <taxon>Solirubrobacterales</taxon>
        <taxon>Solirubrobacteraceae</taxon>
        <taxon>environmental samples</taxon>
    </lineage>
</organism>
<proteinExistence type="predicted"/>